<protein>
    <submittedName>
        <fullName evidence="10">Zinc finger protein 764</fullName>
    </submittedName>
</protein>
<feature type="region of interest" description="Disordered" evidence="6">
    <location>
        <begin position="691"/>
        <end position="718"/>
    </location>
</feature>
<feature type="region of interest" description="Disordered" evidence="6">
    <location>
        <begin position="276"/>
        <end position="358"/>
    </location>
</feature>
<dbReference type="WBParaSite" id="SSLN_0000847101-mRNA-1">
    <property type="protein sequence ID" value="SSLN_0000847101-mRNA-1"/>
    <property type="gene ID" value="SSLN_0000847101"/>
</dbReference>
<keyword evidence="3 5" id="KW-0863">Zinc-finger</keyword>
<dbReference type="GO" id="GO:0000785">
    <property type="term" value="C:chromatin"/>
    <property type="evidence" value="ECO:0007669"/>
    <property type="project" value="TreeGrafter"/>
</dbReference>
<name>A0A183SVA5_SCHSO</name>
<dbReference type="EMBL" id="UYSU01034498">
    <property type="protein sequence ID" value="VDL94538.1"/>
    <property type="molecule type" value="Genomic_DNA"/>
</dbReference>
<keyword evidence="9" id="KW-1185">Reference proteome</keyword>
<evidence type="ECO:0000256" key="6">
    <source>
        <dbReference type="SAM" id="MobiDB-lite"/>
    </source>
</evidence>
<evidence type="ECO:0000313" key="8">
    <source>
        <dbReference type="EMBL" id="VDL94538.1"/>
    </source>
</evidence>
<feature type="domain" description="C2H2-type" evidence="7">
    <location>
        <begin position="228"/>
        <end position="255"/>
    </location>
</feature>
<dbReference type="STRING" id="70667.A0A183SVA5"/>
<proteinExistence type="predicted"/>
<feature type="compositionally biased region" description="Low complexity" evidence="6">
    <location>
        <begin position="323"/>
        <end position="335"/>
    </location>
</feature>
<evidence type="ECO:0000256" key="5">
    <source>
        <dbReference type="PROSITE-ProRule" id="PRU00042"/>
    </source>
</evidence>
<gene>
    <name evidence="8" type="ORF">SSLN_LOCUS8153</name>
</gene>
<dbReference type="PROSITE" id="PS50157">
    <property type="entry name" value="ZINC_FINGER_C2H2_2"/>
    <property type="match status" value="3"/>
</dbReference>
<evidence type="ECO:0000313" key="9">
    <source>
        <dbReference type="Proteomes" id="UP000275846"/>
    </source>
</evidence>
<keyword evidence="2" id="KW-0677">Repeat</keyword>
<dbReference type="Pfam" id="PF00096">
    <property type="entry name" value="zf-C2H2"/>
    <property type="match status" value="1"/>
</dbReference>
<feature type="domain" description="C2H2-type" evidence="7">
    <location>
        <begin position="198"/>
        <end position="222"/>
    </location>
</feature>
<keyword evidence="1" id="KW-0479">Metal-binding</keyword>
<dbReference type="GO" id="GO:0000978">
    <property type="term" value="F:RNA polymerase II cis-regulatory region sequence-specific DNA binding"/>
    <property type="evidence" value="ECO:0007669"/>
    <property type="project" value="TreeGrafter"/>
</dbReference>
<reference evidence="10" key="1">
    <citation type="submission" date="2016-06" db="UniProtKB">
        <authorList>
            <consortium name="WormBaseParasite"/>
        </authorList>
    </citation>
    <scope>IDENTIFICATION</scope>
</reference>
<organism evidence="10">
    <name type="scientific">Schistocephalus solidus</name>
    <name type="common">Tapeworm</name>
    <dbReference type="NCBI Taxonomy" id="70667"/>
    <lineage>
        <taxon>Eukaryota</taxon>
        <taxon>Metazoa</taxon>
        <taxon>Spiralia</taxon>
        <taxon>Lophotrochozoa</taxon>
        <taxon>Platyhelminthes</taxon>
        <taxon>Cestoda</taxon>
        <taxon>Eucestoda</taxon>
        <taxon>Diphyllobothriidea</taxon>
        <taxon>Diphyllobothriidae</taxon>
        <taxon>Schistocephalus</taxon>
    </lineage>
</organism>
<dbReference type="InterPro" id="IPR036236">
    <property type="entry name" value="Znf_C2H2_sf"/>
</dbReference>
<feature type="compositionally biased region" description="Polar residues" evidence="6">
    <location>
        <begin position="339"/>
        <end position="356"/>
    </location>
</feature>
<dbReference type="PROSITE" id="PS00028">
    <property type="entry name" value="ZINC_FINGER_C2H2_1"/>
    <property type="match status" value="4"/>
</dbReference>
<feature type="compositionally biased region" description="Acidic residues" evidence="6">
    <location>
        <begin position="126"/>
        <end position="135"/>
    </location>
</feature>
<feature type="compositionally biased region" description="Basic residues" evidence="6">
    <location>
        <begin position="158"/>
        <end position="169"/>
    </location>
</feature>
<dbReference type="GO" id="GO:0008270">
    <property type="term" value="F:zinc ion binding"/>
    <property type="evidence" value="ECO:0007669"/>
    <property type="project" value="UniProtKB-KW"/>
</dbReference>
<feature type="region of interest" description="Disordered" evidence="6">
    <location>
        <begin position="48"/>
        <end position="81"/>
    </location>
</feature>
<dbReference type="PANTHER" id="PTHR14003:SF19">
    <property type="entry name" value="YY2 TRANSCRIPTION FACTOR"/>
    <property type="match status" value="1"/>
</dbReference>
<evidence type="ECO:0000313" key="10">
    <source>
        <dbReference type="WBParaSite" id="SSLN_0000847101-mRNA-1"/>
    </source>
</evidence>
<accession>A0A183SVA5</accession>
<dbReference type="GO" id="GO:0005667">
    <property type="term" value="C:transcription regulator complex"/>
    <property type="evidence" value="ECO:0007669"/>
    <property type="project" value="TreeGrafter"/>
</dbReference>
<evidence type="ECO:0000256" key="4">
    <source>
        <dbReference type="ARBA" id="ARBA00022833"/>
    </source>
</evidence>
<sequence length="718" mass="78211">MCGMQATTASVTPLEVLTESIDSILTKTAQCPQPIEHRSVLTPFMSSNGSSNLSLHEATRSDPLSPFSSSPVLETPPNPKKKKATIIIQCEAASTPLVIIRAPETNKLDLVENKTVFGARSKNYEEDTLNDDESSLYEYDGGSDSSASSSSSDYLPVAKHRTTSGRPRRRACPKCRQKFLRRDAYKKHLVRVHGLLPICCEEEGCKERFSTLSELFKHRKTHDPSCRFPCMSCRRVFTSVHARAVHARTHFRRRSVVCDDCGMIFKQLSHLQNHLRRVHRRTVRPKSHLSRAPPQLQPPKEDDNHQNSIDFHINPGRFRAIMPKPAQPNQPAKKLPIARNSSSRPANTPSTRTVTSCAAPEPVTSAVLSSDGVKLTASTDLPVTLPAASQSVEQTRPFQPLPATGGLPILFMAPVFPSTVVDDTFPSLPSTLFTLSGPSVSYPTWSLAANGDQASVLFALSTCSPVWHLLMSFPQLVALPHIVPSVASGDLQQSCLVYSLPTAASLQPDPTIFFQAPERFNLTTNPVSTAPSTETVVYAVADLLEDGHSYCMGADNDANSGVDHDIYHQRFDAPTIAPDASEGGVAETNMEYTSTSLPDPSQYSVAASFPPMEIVDLDTSINADDQVLPAIDTAKQDFTCVLSESVPFDCSWPSFTYSAPLIYATDAAYNVSSQQTMGPFTFESPLQTSFEEEIASAPPPPPLVNGSSYTTADTQQLA</sequence>
<evidence type="ECO:0000256" key="1">
    <source>
        <dbReference type="ARBA" id="ARBA00022723"/>
    </source>
</evidence>
<evidence type="ECO:0000256" key="2">
    <source>
        <dbReference type="ARBA" id="ARBA00022737"/>
    </source>
</evidence>
<feature type="compositionally biased region" description="Low complexity" evidence="6">
    <location>
        <begin position="140"/>
        <end position="153"/>
    </location>
</feature>
<feature type="compositionally biased region" description="Polar residues" evidence="6">
    <location>
        <begin position="705"/>
        <end position="718"/>
    </location>
</feature>
<keyword evidence="4" id="KW-0862">Zinc</keyword>
<evidence type="ECO:0000256" key="3">
    <source>
        <dbReference type="ARBA" id="ARBA00022771"/>
    </source>
</evidence>
<dbReference type="GO" id="GO:0031519">
    <property type="term" value="C:PcG protein complex"/>
    <property type="evidence" value="ECO:0007669"/>
    <property type="project" value="TreeGrafter"/>
</dbReference>
<feature type="region of interest" description="Disordered" evidence="6">
    <location>
        <begin position="125"/>
        <end position="169"/>
    </location>
</feature>
<dbReference type="InterPro" id="IPR013087">
    <property type="entry name" value="Znf_C2H2_type"/>
</dbReference>
<dbReference type="OrthoDB" id="6365676at2759"/>
<reference evidence="8 9" key="2">
    <citation type="submission" date="2018-11" db="EMBL/GenBank/DDBJ databases">
        <authorList>
            <consortium name="Pathogen Informatics"/>
        </authorList>
    </citation>
    <scope>NUCLEOTIDE SEQUENCE [LARGE SCALE GENOMIC DNA]</scope>
    <source>
        <strain evidence="8 9">NST_G2</strain>
    </source>
</reference>
<feature type="domain" description="C2H2-type" evidence="7">
    <location>
        <begin position="256"/>
        <end position="279"/>
    </location>
</feature>
<feature type="compositionally biased region" description="Basic residues" evidence="6">
    <location>
        <begin position="276"/>
        <end position="289"/>
    </location>
</feature>
<evidence type="ECO:0000259" key="7">
    <source>
        <dbReference type="PROSITE" id="PS50157"/>
    </source>
</evidence>
<dbReference type="Gene3D" id="3.30.160.60">
    <property type="entry name" value="Classic Zinc Finger"/>
    <property type="match status" value="2"/>
</dbReference>
<dbReference type="GO" id="GO:0000981">
    <property type="term" value="F:DNA-binding transcription factor activity, RNA polymerase II-specific"/>
    <property type="evidence" value="ECO:0007669"/>
    <property type="project" value="TreeGrafter"/>
</dbReference>
<dbReference type="SMART" id="SM00355">
    <property type="entry name" value="ZnF_C2H2"/>
    <property type="match status" value="4"/>
</dbReference>
<dbReference type="SUPFAM" id="SSF57667">
    <property type="entry name" value="beta-beta-alpha zinc fingers"/>
    <property type="match status" value="2"/>
</dbReference>
<dbReference type="PANTHER" id="PTHR14003">
    <property type="entry name" value="TRANSCRIPTIONAL REPRESSOR PROTEIN YY"/>
    <property type="match status" value="1"/>
</dbReference>
<dbReference type="Proteomes" id="UP000275846">
    <property type="component" value="Unassembled WGS sequence"/>
</dbReference>
<dbReference type="AlphaFoldDB" id="A0A183SVA5"/>